<evidence type="ECO:0000313" key="8">
    <source>
        <dbReference type="EMBL" id="GEP55845.1"/>
    </source>
</evidence>
<dbReference type="InterPro" id="IPR050104">
    <property type="entry name" value="FMN-dep_NADH:Q_OxRdtase_AzoR1"/>
</dbReference>
<comment type="catalytic activity">
    <reaction evidence="6">
        <text>2 a quinone + NADH + H(+) = 2 a 1,4-benzosemiquinone + NAD(+)</text>
        <dbReference type="Rhea" id="RHEA:65952"/>
        <dbReference type="ChEBI" id="CHEBI:15378"/>
        <dbReference type="ChEBI" id="CHEBI:57540"/>
        <dbReference type="ChEBI" id="CHEBI:57945"/>
        <dbReference type="ChEBI" id="CHEBI:132124"/>
        <dbReference type="ChEBI" id="CHEBI:134225"/>
    </reaction>
</comment>
<comment type="subunit">
    <text evidence="6">Homodimer.</text>
</comment>
<keyword evidence="4 6" id="KW-0520">NAD</keyword>
<evidence type="ECO:0000256" key="4">
    <source>
        <dbReference type="ARBA" id="ARBA00023027"/>
    </source>
</evidence>
<feature type="domain" description="Flavodoxin-like fold" evidence="7">
    <location>
        <begin position="30"/>
        <end position="223"/>
    </location>
</feature>
<feature type="binding site" evidence="6">
    <location>
        <position position="37"/>
    </location>
    <ligand>
        <name>FMN</name>
        <dbReference type="ChEBI" id="CHEBI:58210"/>
    </ligand>
</feature>
<comment type="caution">
    <text evidence="6">Lacks conserved residue(s) required for the propagation of feature annotation.</text>
</comment>
<dbReference type="EMBL" id="BKAJ01000048">
    <property type="protein sequence ID" value="GEP55845.1"/>
    <property type="molecule type" value="Genomic_DNA"/>
</dbReference>
<dbReference type="PANTHER" id="PTHR43741">
    <property type="entry name" value="FMN-DEPENDENT NADH-AZOREDUCTASE 1"/>
    <property type="match status" value="1"/>
</dbReference>
<feature type="binding site" evidence="6">
    <location>
        <begin position="43"/>
        <end position="45"/>
    </location>
    <ligand>
        <name>FMN</name>
        <dbReference type="ChEBI" id="CHEBI:58210"/>
    </ligand>
</feature>
<feature type="binding site" evidence="6">
    <location>
        <begin position="119"/>
        <end position="122"/>
    </location>
    <ligand>
        <name>FMN</name>
        <dbReference type="ChEBI" id="CHEBI:58210"/>
    </ligand>
</feature>
<reference evidence="8 9" key="1">
    <citation type="submission" date="2019-07" db="EMBL/GenBank/DDBJ databases">
        <title>Whole genome shotgun sequence of Reyranella soli NBRC 108950.</title>
        <authorList>
            <person name="Hosoyama A."/>
            <person name="Uohara A."/>
            <person name="Ohji S."/>
            <person name="Ichikawa N."/>
        </authorList>
    </citation>
    <scope>NUCLEOTIDE SEQUENCE [LARGE SCALE GENOMIC DNA]</scope>
    <source>
        <strain evidence="8 9">NBRC 108950</strain>
    </source>
</reference>
<dbReference type="SUPFAM" id="SSF52218">
    <property type="entry name" value="Flavoproteins"/>
    <property type="match status" value="1"/>
</dbReference>
<proteinExistence type="inferred from homology"/>
<dbReference type="InterPro" id="IPR023048">
    <property type="entry name" value="NADH:quinone_OxRdtase_FMN_depd"/>
</dbReference>
<accession>A0A512NA40</accession>
<evidence type="ECO:0000313" key="9">
    <source>
        <dbReference type="Proteomes" id="UP000321058"/>
    </source>
</evidence>
<comment type="function">
    <text evidence="6">Quinone reductase that provides resistance to thiol-specific stress caused by electrophilic quinones.</text>
</comment>
<keyword evidence="2 6" id="KW-0288">FMN</keyword>
<comment type="catalytic activity">
    <reaction evidence="5">
        <text>N,N-dimethyl-1,4-phenylenediamine + anthranilate + 2 NAD(+) = 2-(4-dimethylaminophenyl)diazenylbenzoate + 2 NADH + 2 H(+)</text>
        <dbReference type="Rhea" id="RHEA:55872"/>
        <dbReference type="ChEBI" id="CHEBI:15378"/>
        <dbReference type="ChEBI" id="CHEBI:15783"/>
        <dbReference type="ChEBI" id="CHEBI:16567"/>
        <dbReference type="ChEBI" id="CHEBI:57540"/>
        <dbReference type="ChEBI" id="CHEBI:57945"/>
        <dbReference type="ChEBI" id="CHEBI:71579"/>
        <dbReference type="EC" id="1.7.1.17"/>
    </reaction>
    <physiologicalReaction direction="right-to-left" evidence="5">
        <dbReference type="Rhea" id="RHEA:55874"/>
    </physiologicalReaction>
</comment>
<dbReference type="Proteomes" id="UP000321058">
    <property type="component" value="Unassembled WGS sequence"/>
</dbReference>
<dbReference type="Gene3D" id="3.40.50.360">
    <property type="match status" value="1"/>
</dbReference>
<name>A0A512NA40_9HYPH</name>
<evidence type="ECO:0000256" key="5">
    <source>
        <dbReference type="ARBA" id="ARBA00048542"/>
    </source>
</evidence>
<comment type="function">
    <text evidence="6">Also exhibits azoreductase activity. Catalyzes the reductive cleavage of the azo bond in aromatic azo compounds to the corresponding amines.</text>
</comment>
<dbReference type="EC" id="1.6.5.-" evidence="6"/>
<dbReference type="PANTHER" id="PTHR43741:SF2">
    <property type="entry name" value="FMN-DEPENDENT NADH:QUINONE OXIDOREDUCTASE"/>
    <property type="match status" value="1"/>
</dbReference>
<organism evidence="8 9">
    <name type="scientific">Reyranella soli</name>
    <dbReference type="NCBI Taxonomy" id="1230389"/>
    <lineage>
        <taxon>Bacteria</taxon>
        <taxon>Pseudomonadati</taxon>
        <taxon>Pseudomonadota</taxon>
        <taxon>Alphaproteobacteria</taxon>
        <taxon>Hyphomicrobiales</taxon>
        <taxon>Reyranellaceae</taxon>
        <taxon>Reyranella</taxon>
    </lineage>
</organism>
<keyword evidence="3 6" id="KW-0560">Oxidoreductase</keyword>
<evidence type="ECO:0000259" key="7">
    <source>
        <dbReference type="Pfam" id="PF02525"/>
    </source>
</evidence>
<dbReference type="GO" id="GO:0009055">
    <property type="term" value="F:electron transfer activity"/>
    <property type="evidence" value="ECO:0007669"/>
    <property type="project" value="UniProtKB-UniRule"/>
</dbReference>
<dbReference type="InterPro" id="IPR003680">
    <property type="entry name" value="Flavodoxin_fold"/>
</dbReference>
<keyword evidence="1 6" id="KW-0285">Flavoprotein</keyword>
<keyword evidence="9" id="KW-1185">Reference proteome</keyword>
<dbReference type="GO" id="GO:0010181">
    <property type="term" value="F:FMN binding"/>
    <property type="evidence" value="ECO:0007669"/>
    <property type="project" value="UniProtKB-UniRule"/>
</dbReference>
<gene>
    <name evidence="8" type="primary">azoR3</name>
    <name evidence="6" type="synonym">azoR</name>
    <name evidence="8" type="ORF">RSO01_30110</name>
</gene>
<evidence type="ECO:0000256" key="3">
    <source>
        <dbReference type="ARBA" id="ARBA00023002"/>
    </source>
</evidence>
<protein>
    <recommendedName>
        <fullName evidence="6">FMN dependent NADH:quinone oxidoreductase</fullName>
        <ecNumber evidence="6">1.6.5.-</ecNumber>
    </recommendedName>
    <alternativeName>
        <fullName evidence="6">Azo-dye reductase</fullName>
    </alternativeName>
    <alternativeName>
        <fullName evidence="6">FMN-dependent NADH-azo compound oxidoreductase</fullName>
    </alternativeName>
    <alternativeName>
        <fullName evidence="6">FMN-dependent NADH-azoreductase</fullName>
        <ecNumber evidence="6">1.7.1.17</ecNumber>
    </alternativeName>
</protein>
<comment type="caution">
    <text evidence="8">The sequence shown here is derived from an EMBL/GenBank/DDBJ whole genome shotgun (WGS) entry which is preliminary data.</text>
</comment>
<comment type="cofactor">
    <cofactor evidence="6">
        <name>FMN</name>
        <dbReference type="ChEBI" id="CHEBI:58210"/>
    </cofactor>
    <text evidence="6">Binds 1 FMN per subunit.</text>
</comment>
<dbReference type="Pfam" id="PF02525">
    <property type="entry name" value="Flavodoxin_2"/>
    <property type="match status" value="1"/>
</dbReference>
<evidence type="ECO:0000256" key="6">
    <source>
        <dbReference type="HAMAP-Rule" id="MF_01216"/>
    </source>
</evidence>
<dbReference type="GO" id="GO:0016652">
    <property type="term" value="F:oxidoreductase activity, acting on NAD(P)H as acceptor"/>
    <property type="evidence" value="ECO:0007669"/>
    <property type="project" value="UniProtKB-UniRule"/>
</dbReference>
<comment type="similarity">
    <text evidence="6">Belongs to the azoreductase type 1 family.</text>
</comment>
<dbReference type="HAMAP" id="MF_01216">
    <property type="entry name" value="Azoreductase_type1"/>
    <property type="match status" value="1"/>
</dbReference>
<dbReference type="EC" id="1.7.1.17" evidence="6"/>
<dbReference type="InterPro" id="IPR029039">
    <property type="entry name" value="Flavoprotein-like_sf"/>
</dbReference>
<evidence type="ECO:0000256" key="1">
    <source>
        <dbReference type="ARBA" id="ARBA00022630"/>
    </source>
</evidence>
<sequence>MFRLIREARSDHLCSVNTSTHHDTEPVMSNVLLIHSSVFGENSQSLGLARDFLKRYPHRSVVERALTPETMPHLDGATFAAMGTPANEHTSSQRAAAALSDELIAEIEAADTIVLAVPMYNFSIPSTLKAWIDHVARRGRTFRYSENGPEGLLKGKKVFVLAARGGVYSKGAPAAAFDFQEPYLRAALGFLGLTDVTFIHLEGLAMGPEAANTNRGKALAEIGRLTGDVVATAAA</sequence>
<dbReference type="AlphaFoldDB" id="A0A512NA40"/>
<dbReference type="GO" id="GO:0016655">
    <property type="term" value="F:oxidoreductase activity, acting on NAD(P)H, quinone or similar compound as acceptor"/>
    <property type="evidence" value="ECO:0007669"/>
    <property type="project" value="InterPro"/>
</dbReference>
<evidence type="ECO:0000256" key="2">
    <source>
        <dbReference type="ARBA" id="ARBA00022643"/>
    </source>
</evidence>